<keyword evidence="1" id="KW-0812">Transmembrane</keyword>
<evidence type="ECO:0000256" key="1">
    <source>
        <dbReference type="SAM" id="Phobius"/>
    </source>
</evidence>
<dbReference type="EMBL" id="GBRH01246572">
    <property type="protein sequence ID" value="JAD51323.1"/>
    <property type="molecule type" value="Transcribed_RNA"/>
</dbReference>
<proteinExistence type="predicted"/>
<protein>
    <submittedName>
        <fullName evidence="2">Uncharacterized protein</fullName>
    </submittedName>
</protein>
<name>A0A0A9AN64_ARUDO</name>
<keyword evidence="1" id="KW-1133">Transmembrane helix</keyword>
<accession>A0A0A9AN64</accession>
<organism evidence="2">
    <name type="scientific">Arundo donax</name>
    <name type="common">Giant reed</name>
    <name type="synonym">Donax arundinaceus</name>
    <dbReference type="NCBI Taxonomy" id="35708"/>
    <lineage>
        <taxon>Eukaryota</taxon>
        <taxon>Viridiplantae</taxon>
        <taxon>Streptophyta</taxon>
        <taxon>Embryophyta</taxon>
        <taxon>Tracheophyta</taxon>
        <taxon>Spermatophyta</taxon>
        <taxon>Magnoliopsida</taxon>
        <taxon>Liliopsida</taxon>
        <taxon>Poales</taxon>
        <taxon>Poaceae</taxon>
        <taxon>PACMAD clade</taxon>
        <taxon>Arundinoideae</taxon>
        <taxon>Arundineae</taxon>
        <taxon>Arundo</taxon>
    </lineage>
</organism>
<sequence length="37" mass="4613">MRESMRWSNLGVMLGFVVGYRVLCFAFLWFRCHRMRR</sequence>
<evidence type="ECO:0000313" key="2">
    <source>
        <dbReference type="EMBL" id="JAD51323.1"/>
    </source>
</evidence>
<reference evidence="2" key="2">
    <citation type="journal article" date="2015" name="Data Brief">
        <title>Shoot transcriptome of the giant reed, Arundo donax.</title>
        <authorList>
            <person name="Barrero R.A."/>
            <person name="Guerrero F.D."/>
            <person name="Moolhuijzen P."/>
            <person name="Goolsby J.A."/>
            <person name="Tidwell J."/>
            <person name="Bellgard S.E."/>
            <person name="Bellgard M.I."/>
        </authorList>
    </citation>
    <scope>NUCLEOTIDE SEQUENCE</scope>
    <source>
        <tissue evidence="2">Shoot tissue taken approximately 20 cm above the soil surface</tissue>
    </source>
</reference>
<feature type="transmembrane region" description="Helical" evidence="1">
    <location>
        <begin position="12"/>
        <end position="30"/>
    </location>
</feature>
<dbReference type="AlphaFoldDB" id="A0A0A9AN64"/>
<reference evidence="2" key="1">
    <citation type="submission" date="2014-09" db="EMBL/GenBank/DDBJ databases">
        <authorList>
            <person name="Magalhaes I.L.F."/>
            <person name="Oliveira U."/>
            <person name="Santos F.R."/>
            <person name="Vidigal T.H.D.A."/>
            <person name="Brescovit A.D."/>
            <person name="Santos A.J."/>
        </authorList>
    </citation>
    <scope>NUCLEOTIDE SEQUENCE</scope>
    <source>
        <tissue evidence="2">Shoot tissue taken approximately 20 cm above the soil surface</tissue>
    </source>
</reference>
<keyword evidence="1" id="KW-0472">Membrane</keyword>